<dbReference type="Gene3D" id="1.20.1330.10">
    <property type="entry name" value="f41 fragment of flagellin, N-terminal domain"/>
    <property type="match status" value="2"/>
</dbReference>
<evidence type="ECO:0000256" key="4">
    <source>
        <dbReference type="RuleBase" id="RU362073"/>
    </source>
</evidence>
<evidence type="ECO:0000259" key="6">
    <source>
        <dbReference type="Pfam" id="PF00700"/>
    </source>
</evidence>
<dbReference type="PRINTS" id="PR00207">
    <property type="entry name" value="FLAGELLIN"/>
</dbReference>
<dbReference type="Proteomes" id="UP000567186">
    <property type="component" value="Unassembled WGS sequence"/>
</dbReference>
<dbReference type="Pfam" id="PF00700">
    <property type="entry name" value="Flagellin_C"/>
    <property type="match status" value="1"/>
</dbReference>
<dbReference type="GO" id="GO:0005198">
    <property type="term" value="F:structural molecule activity"/>
    <property type="evidence" value="ECO:0007669"/>
    <property type="project" value="UniProtKB-UniRule"/>
</dbReference>
<dbReference type="SUPFAM" id="SSF64518">
    <property type="entry name" value="Phase 1 flagellin"/>
    <property type="match status" value="1"/>
</dbReference>
<feature type="domain" description="Flagellin C-terminal" evidence="6">
    <location>
        <begin position="429"/>
        <end position="512"/>
    </location>
</feature>
<accession>A0A7Y0WU01</accession>
<dbReference type="Pfam" id="PF00669">
    <property type="entry name" value="Flagellin_N"/>
    <property type="match status" value="1"/>
</dbReference>
<dbReference type="InterPro" id="IPR046358">
    <property type="entry name" value="Flagellin_C"/>
</dbReference>
<dbReference type="Gene3D" id="6.10.280.190">
    <property type="match status" value="1"/>
</dbReference>
<evidence type="ECO:0000256" key="3">
    <source>
        <dbReference type="ARBA" id="ARBA00023143"/>
    </source>
</evidence>
<dbReference type="InterPro" id="IPR010810">
    <property type="entry name" value="Flagellin_hook_IN_motif"/>
</dbReference>
<reference evidence="7 8" key="1">
    <citation type="submission" date="2020-04" db="EMBL/GenBank/DDBJ databases">
        <title>Marinobacter oceani sp. nov., isolated from marine solar saltern.</title>
        <authorList>
            <person name="Chen X.-Y."/>
        </authorList>
    </citation>
    <scope>NUCLEOTIDE SEQUENCE [LARGE SCALE GENOMIC DNA]</scope>
    <source>
        <strain evidence="7 8">W62</strain>
    </source>
</reference>
<keyword evidence="8" id="KW-1185">Reference proteome</keyword>
<dbReference type="OrthoDB" id="9796789at2"/>
<gene>
    <name evidence="7" type="ORF">HIU99_16810</name>
</gene>
<name>A0A7Y0WU01_9GAMM</name>
<proteinExistence type="inferred from homology"/>
<evidence type="ECO:0000313" key="7">
    <source>
        <dbReference type="EMBL" id="NMT65245.1"/>
    </source>
</evidence>
<dbReference type="InterPro" id="IPR042187">
    <property type="entry name" value="Flagellin_C_sub2"/>
</dbReference>
<comment type="subcellular location">
    <subcellularLocation>
        <location evidence="4">Secreted</location>
    </subcellularLocation>
    <subcellularLocation>
        <location evidence="4">Bacterial flagellum</location>
    </subcellularLocation>
</comment>
<dbReference type="InterPro" id="IPR001492">
    <property type="entry name" value="Flagellin"/>
</dbReference>
<keyword evidence="7" id="KW-0282">Flagellum</keyword>
<keyword evidence="7" id="KW-0966">Cell projection</keyword>
<evidence type="ECO:0000256" key="1">
    <source>
        <dbReference type="ARBA" id="ARBA00005709"/>
    </source>
</evidence>
<dbReference type="Gene3D" id="6.10.10.10">
    <property type="entry name" value="Flagellar export chaperone, C-terminal domain"/>
    <property type="match status" value="1"/>
</dbReference>
<evidence type="ECO:0000259" key="5">
    <source>
        <dbReference type="Pfam" id="PF00669"/>
    </source>
</evidence>
<sequence length="514" mass="54470">MPQVINTNIASLNAQRNLNASQGEANQALERLSSGLRINSAKDDAAGLAISTRFESQISGLNMAQRNANDGISLAQTAEGALDEVTSNLQRIRELSVQSANATNSTSDRQALNQEVQQRIQEINRIASQTSFNGLKVLDGTFGEQTFQVGANAGETIGVSGLDSRGSQIGSVMRETDNLGNALAGYEPVTQTLDPLDESGLSYPLFIDGTSTNLVTIDVAGGGAVDVTPDTGVQFDDIEDVAANIQGKIDAAIEGGATQLRGVTVSGDVQRNALVFSNARNEQIEVDAAFGDGTNQFTDNDNIIPAASEELSLVDYFSAGNTGTFDIEINGVDFTVEDATSLNDIVAQVNARTVETGVRANLNSDNDEVIFSAQFGEDYDITIASTDIFDETNAQRIDVEYNVTAANDTVAVNNLDISTREGAEDAMVAVDYAFDKINGFRAELGAVQNRFESTIANLATTSENLSASNSRIRDADFAAETAELARTQVLQQAGLSVLAQANARPQQVLQLLQG</sequence>
<evidence type="ECO:0000313" key="8">
    <source>
        <dbReference type="Proteomes" id="UP000567186"/>
    </source>
</evidence>
<evidence type="ECO:0000256" key="2">
    <source>
        <dbReference type="ARBA" id="ARBA00022525"/>
    </source>
</evidence>
<dbReference type="GO" id="GO:0009288">
    <property type="term" value="C:bacterial-type flagellum"/>
    <property type="evidence" value="ECO:0007669"/>
    <property type="project" value="UniProtKB-SubCell"/>
</dbReference>
<dbReference type="PANTHER" id="PTHR42792:SF2">
    <property type="entry name" value="FLAGELLIN"/>
    <property type="match status" value="1"/>
</dbReference>
<keyword evidence="2 4" id="KW-0964">Secreted</keyword>
<dbReference type="Pfam" id="PF07196">
    <property type="entry name" value="Flagellin_IN"/>
    <property type="match status" value="1"/>
</dbReference>
<comment type="function">
    <text evidence="4">Flagellin is the subunit protein which polymerizes to form the filaments of bacterial flagella.</text>
</comment>
<dbReference type="AlphaFoldDB" id="A0A7Y0WU01"/>
<dbReference type="PANTHER" id="PTHR42792">
    <property type="entry name" value="FLAGELLIN"/>
    <property type="match status" value="1"/>
</dbReference>
<dbReference type="EMBL" id="JABCKY010000009">
    <property type="protein sequence ID" value="NMT65245.1"/>
    <property type="molecule type" value="Genomic_DNA"/>
</dbReference>
<keyword evidence="7" id="KW-0969">Cilium</keyword>
<comment type="caution">
    <text evidence="7">The sequence shown here is derived from an EMBL/GenBank/DDBJ whole genome shotgun (WGS) entry which is preliminary data.</text>
</comment>
<dbReference type="RefSeq" id="WP_135956323.1">
    <property type="nucleotide sequence ID" value="NZ_JABCKY010000009.1"/>
</dbReference>
<organism evidence="7 8">
    <name type="scientific">Marinobacter orientalis</name>
    <dbReference type="NCBI Taxonomy" id="1928859"/>
    <lineage>
        <taxon>Bacteria</taxon>
        <taxon>Pseudomonadati</taxon>
        <taxon>Pseudomonadota</taxon>
        <taxon>Gammaproteobacteria</taxon>
        <taxon>Pseudomonadales</taxon>
        <taxon>Marinobacteraceae</taxon>
        <taxon>Marinobacter</taxon>
    </lineage>
</organism>
<keyword evidence="3 4" id="KW-0975">Bacterial flagellum</keyword>
<dbReference type="GO" id="GO:0005576">
    <property type="term" value="C:extracellular region"/>
    <property type="evidence" value="ECO:0007669"/>
    <property type="project" value="UniProtKB-SubCell"/>
</dbReference>
<protein>
    <recommendedName>
        <fullName evidence="4">Flagellin</fullName>
    </recommendedName>
</protein>
<dbReference type="InterPro" id="IPR001029">
    <property type="entry name" value="Flagellin_N"/>
</dbReference>
<feature type="domain" description="Flagellin N-terminal" evidence="5">
    <location>
        <begin position="5"/>
        <end position="141"/>
    </location>
</feature>
<dbReference type="Gene3D" id="2.60.40.4390">
    <property type="match status" value="1"/>
</dbReference>
<comment type="similarity">
    <text evidence="1 4">Belongs to the bacterial flagellin family.</text>
</comment>